<evidence type="ECO:0000256" key="2">
    <source>
        <dbReference type="ARBA" id="ARBA00009559"/>
    </source>
</evidence>
<keyword evidence="4" id="KW-0378">Hydrolase</keyword>
<name>A0A1S3HG96_LINAN</name>
<keyword evidence="8" id="KW-0472">Membrane</keyword>
<evidence type="ECO:0000256" key="4">
    <source>
        <dbReference type="ARBA" id="ARBA00022801"/>
    </source>
</evidence>
<evidence type="ECO:0000313" key="10">
    <source>
        <dbReference type="RefSeq" id="XP_013385085.1"/>
    </source>
</evidence>
<evidence type="ECO:0000256" key="6">
    <source>
        <dbReference type="ARBA" id="ARBA00022989"/>
    </source>
</evidence>
<dbReference type="RefSeq" id="XP_013385085.1">
    <property type="nucleotide sequence ID" value="XM_013529631.1"/>
</dbReference>
<proteinExistence type="inferred from homology"/>
<dbReference type="STRING" id="7574.A0A1S3HG96"/>
<dbReference type="KEGG" id="lak:106155033"/>
<evidence type="ECO:0000256" key="8">
    <source>
        <dbReference type="ARBA" id="ARBA00023136"/>
    </source>
</evidence>
<dbReference type="PANTHER" id="PTHR13572">
    <property type="entry name" value="ENDO-ALPHA-1,2-MANNOSIDASE"/>
    <property type="match status" value="1"/>
</dbReference>
<keyword evidence="6" id="KW-1133">Transmembrane helix</keyword>
<evidence type="ECO:0000256" key="7">
    <source>
        <dbReference type="ARBA" id="ARBA00023034"/>
    </source>
</evidence>
<keyword evidence="7" id="KW-0333">Golgi apparatus</keyword>
<evidence type="ECO:0000256" key="1">
    <source>
        <dbReference type="ARBA" id="ARBA00004323"/>
    </source>
</evidence>
<evidence type="ECO:0000313" key="9">
    <source>
        <dbReference type="Proteomes" id="UP000085678"/>
    </source>
</evidence>
<dbReference type="Gene3D" id="3.20.20.80">
    <property type="entry name" value="Glycosidases"/>
    <property type="match status" value="1"/>
</dbReference>
<keyword evidence="5" id="KW-0735">Signal-anchor</keyword>
<dbReference type="GeneID" id="106155033"/>
<keyword evidence="3" id="KW-0812">Transmembrane</keyword>
<accession>A0A1S3HG96</accession>
<keyword evidence="9" id="KW-1185">Reference proteome</keyword>
<evidence type="ECO:0000256" key="3">
    <source>
        <dbReference type="ARBA" id="ARBA00022692"/>
    </source>
</evidence>
<dbReference type="Pfam" id="PF16317">
    <property type="entry name" value="Glyco_hydro_99"/>
    <property type="match status" value="1"/>
</dbReference>
<dbReference type="FunFam" id="3.20.20.80:FF:000019">
    <property type="entry name" value="glycoprotein endo-alpha-1,2-mannosidase"/>
    <property type="match status" value="1"/>
</dbReference>
<organism evidence="9 10">
    <name type="scientific">Lingula anatina</name>
    <name type="common">Brachiopod</name>
    <name type="synonym">Lingula unguis</name>
    <dbReference type="NCBI Taxonomy" id="7574"/>
    <lineage>
        <taxon>Eukaryota</taxon>
        <taxon>Metazoa</taxon>
        <taxon>Spiralia</taxon>
        <taxon>Lophotrochozoa</taxon>
        <taxon>Brachiopoda</taxon>
        <taxon>Linguliformea</taxon>
        <taxon>Lingulata</taxon>
        <taxon>Lingulida</taxon>
        <taxon>Linguloidea</taxon>
        <taxon>Lingulidae</taxon>
        <taxon>Lingula</taxon>
    </lineage>
</organism>
<dbReference type="AlphaFoldDB" id="A0A1S3HG96"/>
<dbReference type="GO" id="GO:0000139">
    <property type="term" value="C:Golgi membrane"/>
    <property type="evidence" value="ECO:0007669"/>
    <property type="project" value="UniProtKB-SubCell"/>
</dbReference>
<dbReference type="PANTHER" id="PTHR13572:SF4">
    <property type="entry name" value="RE57134P"/>
    <property type="match status" value="1"/>
</dbReference>
<evidence type="ECO:0000256" key="5">
    <source>
        <dbReference type="ARBA" id="ARBA00022968"/>
    </source>
</evidence>
<reference evidence="10" key="1">
    <citation type="submission" date="2025-08" db="UniProtKB">
        <authorList>
            <consortium name="RefSeq"/>
        </authorList>
    </citation>
    <scope>IDENTIFICATION</scope>
    <source>
        <tissue evidence="10">Gonads</tissue>
    </source>
</reference>
<dbReference type="InParanoid" id="A0A1S3HG96"/>
<dbReference type="InterPro" id="IPR026071">
    <property type="entry name" value="Glyco_Hydrolase_99"/>
</dbReference>
<gene>
    <name evidence="10" type="primary">LOC106155033</name>
</gene>
<comment type="subcellular location">
    <subcellularLocation>
        <location evidence="1">Golgi apparatus membrane</location>
        <topology evidence="1">Single-pass type II membrane protein</topology>
    </subcellularLocation>
</comment>
<sequence length="472" mass="54908">MRMRFQRFLTAAILFCFVVGMLLGIRILTLQDKRHVYDFQNKLHRGHKQLKKAQFFYSSANAEIATNTPLPLSVGDPIKVTTLDTPKKKAFELKVSPTSNFHQSDNIKRVQKSTVIKGGEPLLNYNVHVFYYAWYGNPKFDNQNYIHWNHPYLPHWNEKENAKWPKGQHMPPDDIGSNFYPELGPYSSQDPQVIETHMEQISSAGIGVIALSWYPPDMADDNGMPQEFFLPKLLDVADKHKVKVAFHIEPYKGRDPINLKDNVKYLIDTYGNHTAFYRQMRNGKKLPLFYIYDSYQIKPKDWAKIFKPGPSSLRNSHYDGIFIGLLVEQTHKKDLMQGGFDGFYTYFASDGFSYGSKIANWPLLMEFAKRTQLLFIPSVGPGYIDTQVRPWNGRNTKDRHYGLYYQRMLKTAMSVRPEIISITSFNEWHEGTQIENAVPFMNGKFHYLDYSPNPPDFYLDLTKTFVRQFSKL</sequence>
<dbReference type="CDD" id="cd11574">
    <property type="entry name" value="GH99"/>
    <property type="match status" value="1"/>
</dbReference>
<protein>
    <submittedName>
        <fullName evidence="10">Glycoprotein endo-alpha-1,2-mannosidase-like protein</fullName>
    </submittedName>
</protein>
<dbReference type="GO" id="GO:0004559">
    <property type="term" value="F:alpha-mannosidase activity"/>
    <property type="evidence" value="ECO:0007669"/>
    <property type="project" value="TreeGrafter"/>
</dbReference>
<dbReference type="OrthoDB" id="406152at2759"/>
<dbReference type="Proteomes" id="UP000085678">
    <property type="component" value="Unplaced"/>
</dbReference>
<dbReference type="FunCoup" id="A0A1S3HG96">
    <property type="interactions" value="390"/>
</dbReference>
<comment type="similarity">
    <text evidence="2">Belongs to the glycosyl hydrolase 99 family.</text>
</comment>